<gene>
    <name evidence="1" type="ORF">JCM5805K_2965</name>
</gene>
<comment type="caution">
    <text evidence="1">The sequence shown here is derived from an EMBL/GenBank/DDBJ whole genome shotgun (WGS) entry which is preliminary data.</text>
</comment>
<dbReference type="AlphaFoldDB" id="A0A0B8QXN7"/>
<evidence type="ECO:0000313" key="2">
    <source>
        <dbReference type="Proteomes" id="UP000031847"/>
    </source>
</evidence>
<accession>A0A0B8QXN7</accession>
<protein>
    <submittedName>
        <fullName evidence="1">Uncharacterized protein</fullName>
    </submittedName>
</protein>
<name>A0A0B8QXN7_LACLL</name>
<sequence length="50" mass="5113">MVATITPKIEKHIPTTKSGIPMLPTILLKAVAAGTSVLVSSGPNAPMVMV</sequence>
<dbReference type="Proteomes" id="UP000031847">
    <property type="component" value="Unassembled WGS sequence"/>
</dbReference>
<evidence type="ECO:0000313" key="1">
    <source>
        <dbReference type="EMBL" id="GAM81842.1"/>
    </source>
</evidence>
<dbReference type="EMBL" id="BBSI01000042">
    <property type="protein sequence ID" value="GAM81842.1"/>
    <property type="molecule type" value="Genomic_DNA"/>
</dbReference>
<proteinExistence type="predicted"/>
<organism evidence="1 2">
    <name type="scientific">Lactococcus lactis subsp. lactis</name>
    <name type="common">Streptococcus lactis</name>
    <dbReference type="NCBI Taxonomy" id="1360"/>
    <lineage>
        <taxon>Bacteria</taxon>
        <taxon>Bacillati</taxon>
        <taxon>Bacillota</taxon>
        <taxon>Bacilli</taxon>
        <taxon>Lactobacillales</taxon>
        <taxon>Streptococcaceae</taxon>
        <taxon>Lactococcus</taxon>
    </lineage>
</organism>
<reference evidence="1 2" key="1">
    <citation type="submission" date="2015-01" db="EMBL/GenBank/DDBJ databases">
        <title>Lactococcus lactis subsp.lactis JCM 5805 whole genome shotgun sequence.</title>
        <authorList>
            <person name="Fujii T."/>
            <person name="Tomita Y."/>
            <person name="Ikushima S."/>
            <person name="Fujiwara D."/>
        </authorList>
    </citation>
    <scope>NUCLEOTIDE SEQUENCE [LARGE SCALE GENOMIC DNA]</scope>
    <source>
        <strain evidence="1 2">JCM 5805</strain>
    </source>
</reference>